<dbReference type="SUPFAM" id="SSF103473">
    <property type="entry name" value="MFS general substrate transporter"/>
    <property type="match status" value="1"/>
</dbReference>
<feature type="transmembrane region" description="Helical" evidence="7">
    <location>
        <begin position="350"/>
        <end position="373"/>
    </location>
</feature>
<keyword evidence="10" id="KW-1185">Reference proteome</keyword>
<dbReference type="PANTHER" id="PTHR23501:SF109">
    <property type="entry name" value="MAJOR FACILITATOR SUPERFAMILY (MFS) PROFILE DOMAIN-CONTAINING PROTEIN-RELATED"/>
    <property type="match status" value="1"/>
</dbReference>
<feature type="domain" description="Major facilitator superfamily (MFS) profile" evidence="8">
    <location>
        <begin position="48"/>
        <end position="553"/>
    </location>
</feature>
<evidence type="ECO:0000256" key="4">
    <source>
        <dbReference type="ARBA" id="ARBA00022989"/>
    </source>
</evidence>
<dbReference type="GO" id="GO:0022857">
    <property type="term" value="F:transmembrane transporter activity"/>
    <property type="evidence" value="ECO:0007669"/>
    <property type="project" value="InterPro"/>
</dbReference>
<reference evidence="9" key="1">
    <citation type="submission" date="2022-10" db="EMBL/GenBank/DDBJ databases">
        <title>Culturing micro-colonial fungi from biological soil crusts in the Mojave desert and describing Neophaeococcomyces mojavensis, and introducing the new genera and species Taxawa tesnikishii.</title>
        <authorList>
            <person name="Kurbessoian T."/>
            <person name="Stajich J.E."/>
        </authorList>
    </citation>
    <scope>NUCLEOTIDE SEQUENCE</scope>
    <source>
        <strain evidence="9">TK_35</strain>
    </source>
</reference>
<dbReference type="PROSITE" id="PS50850">
    <property type="entry name" value="MFS"/>
    <property type="match status" value="1"/>
</dbReference>
<dbReference type="PANTHER" id="PTHR23501">
    <property type="entry name" value="MAJOR FACILITATOR SUPERFAMILY"/>
    <property type="match status" value="1"/>
</dbReference>
<protein>
    <recommendedName>
        <fullName evidence="8">Major facilitator superfamily (MFS) profile domain-containing protein</fullName>
    </recommendedName>
</protein>
<organism evidence="9 10">
    <name type="scientific">Knufia peltigerae</name>
    <dbReference type="NCBI Taxonomy" id="1002370"/>
    <lineage>
        <taxon>Eukaryota</taxon>
        <taxon>Fungi</taxon>
        <taxon>Dikarya</taxon>
        <taxon>Ascomycota</taxon>
        <taxon>Pezizomycotina</taxon>
        <taxon>Eurotiomycetes</taxon>
        <taxon>Chaetothyriomycetidae</taxon>
        <taxon>Chaetothyriales</taxon>
        <taxon>Trichomeriaceae</taxon>
        <taxon>Knufia</taxon>
    </lineage>
</organism>
<feature type="region of interest" description="Disordered" evidence="6">
    <location>
        <begin position="1"/>
        <end position="25"/>
    </location>
</feature>
<feature type="transmembrane region" description="Helical" evidence="7">
    <location>
        <begin position="44"/>
        <end position="63"/>
    </location>
</feature>
<evidence type="ECO:0000256" key="7">
    <source>
        <dbReference type="SAM" id="Phobius"/>
    </source>
</evidence>
<feature type="transmembrane region" description="Helical" evidence="7">
    <location>
        <begin position="83"/>
        <end position="101"/>
    </location>
</feature>
<dbReference type="Proteomes" id="UP001172681">
    <property type="component" value="Unassembled WGS sequence"/>
</dbReference>
<dbReference type="InterPro" id="IPR053791">
    <property type="entry name" value="MFS_Tri12-like"/>
</dbReference>
<evidence type="ECO:0000313" key="10">
    <source>
        <dbReference type="Proteomes" id="UP001172681"/>
    </source>
</evidence>
<feature type="transmembrane region" description="Helical" evidence="7">
    <location>
        <begin position="244"/>
        <end position="263"/>
    </location>
</feature>
<dbReference type="CDD" id="cd06179">
    <property type="entry name" value="MFS_TRI12_like"/>
    <property type="match status" value="1"/>
</dbReference>
<feature type="transmembrane region" description="Helical" evidence="7">
    <location>
        <begin position="380"/>
        <end position="399"/>
    </location>
</feature>
<feature type="transmembrane region" description="Helical" evidence="7">
    <location>
        <begin position="437"/>
        <end position="460"/>
    </location>
</feature>
<dbReference type="Pfam" id="PF06609">
    <property type="entry name" value="TRI12"/>
    <property type="match status" value="1"/>
</dbReference>
<accession>A0AA39D0R0</accession>
<feature type="transmembrane region" description="Helical" evidence="7">
    <location>
        <begin position="307"/>
        <end position="330"/>
    </location>
</feature>
<feature type="transmembrane region" description="Helical" evidence="7">
    <location>
        <begin position="168"/>
        <end position="192"/>
    </location>
</feature>
<dbReference type="AlphaFoldDB" id="A0AA39D0R0"/>
<dbReference type="GO" id="GO:0005886">
    <property type="term" value="C:plasma membrane"/>
    <property type="evidence" value="ECO:0007669"/>
    <property type="project" value="TreeGrafter"/>
</dbReference>
<feature type="transmembrane region" description="Helical" evidence="7">
    <location>
        <begin position="138"/>
        <end position="156"/>
    </location>
</feature>
<feature type="transmembrane region" description="Helical" evidence="7">
    <location>
        <begin position="529"/>
        <end position="548"/>
    </location>
</feature>
<feature type="transmembrane region" description="Helical" evidence="7">
    <location>
        <begin position="204"/>
        <end position="223"/>
    </location>
</feature>
<feature type="compositionally biased region" description="Basic and acidic residues" evidence="6">
    <location>
        <begin position="1"/>
        <end position="23"/>
    </location>
</feature>
<dbReference type="EMBL" id="JAPDRN010000015">
    <property type="protein sequence ID" value="KAJ9640204.1"/>
    <property type="molecule type" value="Genomic_DNA"/>
</dbReference>
<feature type="transmembrane region" description="Helical" evidence="7">
    <location>
        <begin position="275"/>
        <end position="295"/>
    </location>
</feature>
<dbReference type="Gene3D" id="1.20.1250.20">
    <property type="entry name" value="MFS general substrate transporter like domains"/>
    <property type="match status" value="1"/>
</dbReference>
<keyword evidence="2" id="KW-0813">Transport</keyword>
<keyword evidence="5 7" id="KW-0472">Membrane</keyword>
<keyword evidence="3 7" id="KW-0812">Transmembrane</keyword>
<evidence type="ECO:0000256" key="2">
    <source>
        <dbReference type="ARBA" id="ARBA00022448"/>
    </source>
</evidence>
<dbReference type="InterPro" id="IPR010573">
    <property type="entry name" value="MFS_Str1/Tri12-like"/>
</dbReference>
<sequence length="594" mass="63278">MAADLTDRATSLDKPEVDHHQDDSDGLQQLEEAAAQSGPYKDTMFIGTIVAAGFGMIGGTGSYGLPASVLTQINNDIGPDSSYFWIGVVNTLTLAAGFTLVGRLTDTFGRRWFVVGGNILALIGTIVASRAMTVKTLIGANVLSGLGAVVQTSVPFTVGELVPMKQRYVMVSLMYVFAIPTAAFGPMISWAFVLHTSAGWRWCYYFMTITNAVSALGWFLFYHPPTFHMKQTKSRIEVVKSMDVVGIVLFTGGLVVFLMGLSWGGSAYPWDSAHVIATMVVGGCSLVALVLWECFANLSQPLIPMHLFRNIGWVVNVLTMCMAASCYYGFSIIFPQMVFMLYTSDAEYGSRLACAAPASFLLGTILAGMSGYIGRQKYQVVIASVIAAPLLGGIACVTVDNKATVLGLIITGSVAIGYVEGVSVTSTGISIKNQEEIGAAVGVASTCRAAWATVATTIYLSVLQNKLKDAIKTKVVPTLVKAGLPLSSVPAFLAAFSTGSFAQIPGATPDIIATGVSSYREALVYAFRMVFYTALALLLTNCILALFFPNLDHKMKLGVAARLHRPGKRNNLDSSQRAPTNGVVVEKGSQPAEE</sequence>
<dbReference type="InterPro" id="IPR036259">
    <property type="entry name" value="MFS_trans_sf"/>
</dbReference>
<proteinExistence type="predicted"/>
<keyword evidence="4 7" id="KW-1133">Transmembrane helix</keyword>
<feature type="transmembrane region" description="Helical" evidence="7">
    <location>
        <begin position="113"/>
        <end position="132"/>
    </location>
</feature>
<evidence type="ECO:0000256" key="5">
    <source>
        <dbReference type="ARBA" id="ARBA00023136"/>
    </source>
</evidence>
<evidence type="ECO:0000256" key="1">
    <source>
        <dbReference type="ARBA" id="ARBA00004141"/>
    </source>
</evidence>
<evidence type="ECO:0000313" key="9">
    <source>
        <dbReference type="EMBL" id="KAJ9640204.1"/>
    </source>
</evidence>
<evidence type="ECO:0000259" key="8">
    <source>
        <dbReference type="PROSITE" id="PS50850"/>
    </source>
</evidence>
<evidence type="ECO:0000256" key="6">
    <source>
        <dbReference type="SAM" id="MobiDB-lite"/>
    </source>
</evidence>
<comment type="subcellular location">
    <subcellularLocation>
        <location evidence="1">Membrane</location>
        <topology evidence="1">Multi-pass membrane protein</topology>
    </subcellularLocation>
</comment>
<evidence type="ECO:0000256" key="3">
    <source>
        <dbReference type="ARBA" id="ARBA00022692"/>
    </source>
</evidence>
<name>A0AA39D0R0_9EURO</name>
<feature type="region of interest" description="Disordered" evidence="6">
    <location>
        <begin position="568"/>
        <end position="594"/>
    </location>
</feature>
<comment type="caution">
    <text evidence="9">The sequence shown here is derived from an EMBL/GenBank/DDBJ whole genome shotgun (WGS) entry which is preliminary data.</text>
</comment>
<dbReference type="InterPro" id="IPR020846">
    <property type="entry name" value="MFS_dom"/>
</dbReference>
<gene>
    <name evidence="9" type="ORF">H2204_003429</name>
</gene>
<feature type="transmembrane region" description="Helical" evidence="7">
    <location>
        <begin position="405"/>
        <end position="425"/>
    </location>
</feature>